<evidence type="ECO:0000256" key="2">
    <source>
        <dbReference type="SAM" id="MobiDB-lite"/>
    </source>
</evidence>
<accession>A0ABR5J960</accession>
<evidence type="ECO:0000313" key="4">
    <source>
        <dbReference type="EMBL" id="KOG89940.1"/>
    </source>
</evidence>
<dbReference type="Gene3D" id="1.10.1470.10">
    <property type="entry name" value="YjbJ"/>
    <property type="match status" value="1"/>
</dbReference>
<evidence type="ECO:0000313" key="5">
    <source>
        <dbReference type="Proteomes" id="UP000037020"/>
    </source>
</evidence>
<dbReference type="Proteomes" id="UP000037020">
    <property type="component" value="Unassembled WGS sequence"/>
</dbReference>
<evidence type="ECO:0000259" key="3">
    <source>
        <dbReference type="Pfam" id="PF05532"/>
    </source>
</evidence>
<dbReference type="InterPro" id="IPR036629">
    <property type="entry name" value="YjbJ_sf"/>
</dbReference>
<sequence>MGDNSAMDKIKGKAKEAVGNATGNDRMKSEGKTDQAKGKAKGAVDEAKDRADGVKDSLRGERDDS</sequence>
<feature type="compositionally biased region" description="Basic and acidic residues" evidence="2">
    <location>
        <begin position="1"/>
        <end position="16"/>
    </location>
</feature>
<comment type="caution">
    <text evidence="4">The sequence shown here is derived from an EMBL/GenBank/DDBJ whole genome shotgun (WGS) entry which is preliminary data.</text>
</comment>
<keyword evidence="5" id="KW-1185">Reference proteome</keyword>
<gene>
    <name evidence="4" type="ORF">ADK38_11470</name>
</gene>
<comment type="similarity">
    <text evidence="1">Belongs to the UPF0337 (CsbD) family.</text>
</comment>
<proteinExistence type="inferred from homology"/>
<dbReference type="Pfam" id="PF05532">
    <property type="entry name" value="CsbD"/>
    <property type="match status" value="1"/>
</dbReference>
<feature type="region of interest" description="Disordered" evidence="2">
    <location>
        <begin position="1"/>
        <end position="65"/>
    </location>
</feature>
<evidence type="ECO:0000256" key="1">
    <source>
        <dbReference type="ARBA" id="ARBA00009129"/>
    </source>
</evidence>
<protein>
    <submittedName>
        <fullName evidence="4">General stress protein CsbD</fullName>
    </submittedName>
</protein>
<dbReference type="InterPro" id="IPR008462">
    <property type="entry name" value="CsbD"/>
</dbReference>
<dbReference type="SUPFAM" id="SSF69047">
    <property type="entry name" value="Hypothetical protein YjbJ"/>
    <property type="match status" value="1"/>
</dbReference>
<feature type="domain" description="CsbD-like" evidence="3">
    <location>
        <begin position="6"/>
        <end position="52"/>
    </location>
</feature>
<organism evidence="4 5">
    <name type="scientific">Streptomyces varsoviensis</name>
    <dbReference type="NCBI Taxonomy" id="67373"/>
    <lineage>
        <taxon>Bacteria</taxon>
        <taxon>Bacillati</taxon>
        <taxon>Actinomycetota</taxon>
        <taxon>Actinomycetes</taxon>
        <taxon>Kitasatosporales</taxon>
        <taxon>Streptomycetaceae</taxon>
        <taxon>Streptomyces</taxon>
    </lineage>
</organism>
<reference evidence="4 5" key="1">
    <citation type="submission" date="2015-07" db="EMBL/GenBank/DDBJ databases">
        <authorList>
            <person name="Ju K.-S."/>
            <person name="Doroghazi J.R."/>
            <person name="Metcalf W.W."/>
        </authorList>
    </citation>
    <scope>NUCLEOTIDE SEQUENCE [LARGE SCALE GENOMIC DNA]</scope>
    <source>
        <strain evidence="4 5">NRRL B-3589</strain>
    </source>
</reference>
<dbReference type="EMBL" id="LGUT01000953">
    <property type="protein sequence ID" value="KOG89940.1"/>
    <property type="molecule type" value="Genomic_DNA"/>
</dbReference>
<name>A0ABR5J960_9ACTN</name>
<feature type="compositionally biased region" description="Basic and acidic residues" evidence="2">
    <location>
        <begin position="25"/>
        <end position="65"/>
    </location>
</feature>